<reference evidence="3" key="1">
    <citation type="submission" date="2017-09" db="EMBL/GenBank/DDBJ databases">
        <title>FDA dAtabase for Regulatory Grade micrObial Sequences (FDA-ARGOS): Supporting development and validation of Infectious Disease Dx tests.</title>
        <authorList>
            <person name="Minogue T."/>
            <person name="Wolcott M."/>
            <person name="Wasieloski L."/>
            <person name="Aguilar W."/>
            <person name="Moore D."/>
            <person name="Tallon L."/>
            <person name="Sadzewicz L."/>
            <person name="Ott S."/>
            <person name="Zhao X."/>
            <person name="Nagaraj S."/>
            <person name="Vavikolanu K."/>
            <person name="Aluvathingal J."/>
            <person name="Nadendla S."/>
            <person name="Sichtig H."/>
        </authorList>
    </citation>
    <scope>NUCLEOTIDE SEQUENCE [LARGE SCALE GENOMIC DNA]</scope>
    <source>
        <strain evidence="3">FDAARGOS_387</strain>
    </source>
</reference>
<dbReference type="RefSeq" id="WP_029094522.1">
    <property type="nucleotide sequence ID" value="NZ_CAADJA010000002.1"/>
</dbReference>
<evidence type="ECO:0000313" key="4">
    <source>
        <dbReference type="Proteomes" id="UP000373449"/>
    </source>
</evidence>
<evidence type="ECO:0000313" key="1">
    <source>
        <dbReference type="EMBL" id="PHI31659.1"/>
    </source>
</evidence>
<accession>A0A2C6CYA0</accession>
<dbReference type="EMBL" id="PDDX01000001">
    <property type="protein sequence ID" value="PHI31659.1"/>
    <property type="molecule type" value="Genomic_DNA"/>
</dbReference>
<evidence type="ECO:0000313" key="2">
    <source>
        <dbReference type="EMBL" id="VFS52358.1"/>
    </source>
</evidence>
<reference evidence="1" key="2">
    <citation type="submission" date="2017-09" db="EMBL/GenBank/DDBJ databases">
        <title>FDA dAtabase for Regulatory Grade micrObial Sequences (FDA-ARGOS): Supporting development and validation of Infectious Disease Dx tests.</title>
        <authorList>
            <person name="Minogue T."/>
            <person name="Wolcott M."/>
            <person name="Wasieloski L."/>
            <person name="Aguilar W."/>
            <person name="Moore D."/>
            <person name="Tallon L.J."/>
            <person name="Sadzewicz L."/>
            <person name="Ott S."/>
            <person name="Zhao X."/>
            <person name="Nagaraj S."/>
            <person name="Vavikolanu K."/>
            <person name="Aluvathingal J."/>
            <person name="Nadendla S."/>
            <person name="Sichtig H."/>
        </authorList>
    </citation>
    <scope>NUCLEOTIDE SEQUENCE</scope>
    <source>
        <strain evidence="1">FDAARGOS_387</strain>
    </source>
</reference>
<dbReference type="AlphaFoldDB" id="A0A2C6CYA0"/>
<reference evidence="2 4" key="3">
    <citation type="submission" date="2019-03" db="EMBL/GenBank/DDBJ databases">
        <authorList>
            <consortium name="Pathogen Informatics"/>
        </authorList>
    </citation>
    <scope>NUCLEOTIDE SEQUENCE [LARGE SCALE GENOMIC DNA]</scope>
    <source>
        <strain evidence="2 4">NCTC12282</strain>
    </source>
</reference>
<proteinExistence type="predicted"/>
<evidence type="ECO:0000313" key="3">
    <source>
        <dbReference type="Proteomes" id="UP000224974"/>
    </source>
</evidence>
<dbReference type="Proteomes" id="UP000373449">
    <property type="component" value="Unassembled WGS sequence"/>
</dbReference>
<sequence>MNKKVYRCVSVIQLAENGDIEFEQKPTGITFLMFGLFALFFNKKRRVLCNKNDIKEITSSSKAMTGKLIGITTQNTMYILEMRNAEAQSEGLNLLKSIECVA</sequence>
<gene>
    <name evidence="1" type="ORF">CRN84_21145</name>
    <name evidence="2" type="ORF">NCTC12282_05793</name>
</gene>
<dbReference type="EMBL" id="CAADJA010000002">
    <property type="protein sequence ID" value="VFS52358.1"/>
    <property type="molecule type" value="Genomic_DNA"/>
</dbReference>
<organism evidence="1 3">
    <name type="scientific">Budvicia aquatica</name>
    <dbReference type="NCBI Taxonomy" id="82979"/>
    <lineage>
        <taxon>Bacteria</taxon>
        <taxon>Pseudomonadati</taxon>
        <taxon>Pseudomonadota</taxon>
        <taxon>Gammaproteobacteria</taxon>
        <taxon>Enterobacterales</taxon>
        <taxon>Budviciaceae</taxon>
        <taxon>Budvicia</taxon>
    </lineage>
</organism>
<protein>
    <submittedName>
        <fullName evidence="1">Uncharacterized protein</fullName>
    </submittedName>
</protein>
<dbReference type="Proteomes" id="UP000224974">
    <property type="component" value="Unassembled WGS sequence"/>
</dbReference>
<name>A0A2C6CYA0_9GAMM</name>
<keyword evidence="3" id="KW-1185">Reference proteome</keyword>